<dbReference type="SUPFAM" id="SSF51735">
    <property type="entry name" value="NAD(P)-binding Rossmann-fold domains"/>
    <property type="match status" value="1"/>
</dbReference>
<comment type="caution">
    <text evidence="4">The sequence shown here is derived from an EMBL/GenBank/DDBJ whole genome shotgun (WGS) entry which is preliminary data.</text>
</comment>
<reference evidence="4 5" key="1">
    <citation type="submission" date="2020-03" db="EMBL/GenBank/DDBJ databases">
        <title>Genomic Encyclopedia of Type Strains, Phase IV (KMG-IV): sequencing the most valuable type-strain genomes for metagenomic binning, comparative biology and taxonomic classification.</title>
        <authorList>
            <person name="Goeker M."/>
        </authorList>
    </citation>
    <scope>NUCLEOTIDE SEQUENCE [LARGE SCALE GENOMIC DNA]</scope>
    <source>
        <strain evidence="4 5">DSM 19867</strain>
    </source>
</reference>
<evidence type="ECO:0000313" key="4">
    <source>
        <dbReference type="EMBL" id="NIK87179.1"/>
    </source>
</evidence>
<keyword evidence="5" id="KW-1185">Reference proteome</keyword>
<evidence type="ECO:0000313" key="5">
    <source>
        <dbReference type="Proteomes" id="UP000570514"/>
    </source>
</evidence>
<sequence>MERPFAIVTGASSGIGFELAKRCADEGFDLLIAANEPEIEEAARILGEGGRVVQAVEADLATLEGVDKLVDAVRGRRVDALLANAGRGLGHSFLEQNFADVRYVIETNVTGTLYLIHQIGRQMAAKGHGRILITGSIAGFMPGSFQAVYNASKAFLDSFAAALRNELKDSGVSVTCLMPGATDTKFFERAGLTDTKLGTDKKMSPEEVAHQGYEAMMSGDSGVITGLMNKVQVAMTRVMPASVLAEQHRAQTEPGSAEKPSENKVAPL</sequence>
<evidence type="ECO:0000256" key="3">
    <source>
        <dbReference type="SAM" id="MobiDB-lite"/>
    </source>
</evidence>
<dbReference type="PROSITE" id="PS00061">
    <property type="entry name" value="ADH_SHORT"/>
    <property type="match status" value="1"/>
</dbReference>
<gene>
    <name evidence="4" type="ORF">FHS83_000497</name>
</gene>
<dbReference type="Gene3D" id="3.40.50.720">
    <property type="entry name" value="NAD(P)-binding Rossmann-like Domain"/>
    <property type="match status" value="1"/>
</dbReference>
<feature type="region of interest" description="Disordered" evidence="3">
    <location>
        <begin position="246"/>
        <end position="268"/>
    </location>
</feature>
<evidence type="ECO:0000256" key="2">
    <source>
        <dbReference type="ARBA" id="ARBA00023002"/>
    </source>
</evidence>
<dbReference type="InterPro" id="IPR036291">
    <property type="entry name" value="NAD(P)-bd_dom_sf"/>
</dbReference>
<dbReference type="PANTHER" id="PTHR44196:SF2">
    <property type="entry name" value="SHORT-CHAIN DEHYDROGENASE-RELATED"/>
    <property type="match status" value="1"/>
</dbReference>
<name>A0A846MVC9_9PROT</name>
<dbReference type="InterPro" id="IPR002347">
    <property type="entry name" value="SDR_fam"/>
</dbReference>
<protein>
    <submittedName>
        <fullName evidence="4">Short-subunit dehydrogenase</fullName>
    </submittedName>
</protein>
<dbReference type="PANTHER" id="PTHR44196">
    <property type="entry name" value="DEHYDROGENASE/REDUCTASE SDR FAMILY MEMBER 7B"/>
    <property type="match status" value="1"/>
</dbReference>
<keyword evidence="2" id="KW-0560">Oxidoreductase</keyword>
<dbReference type="Pfam" id="PF00106">
    <property type="entry name" value="adh_short"/>
    <property type="match status" value="1"/>
</dbReference>
<dbReference type="InterPro" id="IPR020904">
    <property type="entry name" value="Sc_DH/Rdtase_CS"/>
</dbReference>
<organism evidence="4 5">
    <name type="scientific">Rhizomicrobium palustre</name>
    <dbReference type="NCBI Taxonomy" id="189966"/>
    <lineage>
        <taxon>Bacteria</taxon>
        <taxon>Pseudomonadati</taxon>
        <taxon>Pseudomonadota</taxon>
        <taxon>Alphaproteobacteria</taxon>
        <taxon>Micropepsales</taxon>
        <taxon>Micropepsaceae</taxon>
        <taxon>Rhizomicrobium</taxon>
    </lineage>
</organism>
<dbReference type="Proteomes" id="UP000570514">
    <property type="component" value="Unassembled WGS sequence"/>
</dbReference>
<proteinExistence type="inferred from homology"/>
<accession>A0A846MVC9</accession>
<dbReference type="AlphaFoldDB" id="A0A846MVC9"/>
<dbReference type="GO" id="GO:0016491">
    <property type="term" value="F:oxidoreductase activity"/>
    <property type="evidence" value="ECO:0007669"/>
    <property type="project" value="UniProtKB-KW"/>
</dbReference>
<evidence type="ECO:0000256" key="1">
    <source>
        <dbReference type="ARBA" id="ARBA00006484"/>
    </source>
</evidence>
<dbReference type="EMBL" id="JAASRM010000001">
    <property type="protein sequence ID" value="NIK87179.1"/>
    <property type="molecule type" value="Genomic_DNA"/>
</dbReference>
<dbReference type="CDD" id="cd05233">
    <property type="entry name" value="SDR_c"/>
    <property type="match status" value="1"/>
</dbReference>
<dbReference type="PRINTS" id="PR00081">
    <property type="entry name" value="GDHRDH"/>
</dbReference>
<comment type="similarity">
    <text evidence="1">Belongs to the short-chain dehydrogenases/reductases (SDR) family.</text>
</comment>
<dbReference type="RefSeq" id="WP_167080548.1">
    <property type="nucleotide sequence ID" value="NZ_BAAADC010000001.1"/>
</dbReference>
<dbReference type="GO" id="GO:0016020">
    <property type="term" value="C:membrane"/>
    <property type="evidence" value="ECO:0007669"/>
    <property type="project" value="TreeGrafter"/>
</dbReference>